<accession>A0A915IEL6</accession>
<reference evidence="2" key="1">
    <citation type="submission" date="2022-11" db="UniProtKB">
        <authorList>
            <consortium name="WormBaseParasite"/>
        </authorList>
    </citation>
    <scope>IDENTIFICATION</scope>
</reference>
<dbReference type="WBParaSite" id="nRc.2.0.1.t12630-RA">
    <property type="protein sequence ID" value="nRc.2.0.1.t12630-RA"/>
    <property type="gene ID" value="nRc.2.0.1.g12630"/>
</dbReference>
<name>A0A915IEL6_ROMCU</name>
<evidence type="ECO:0000313" key="1">
    <source>
        <dbReference type="Proteomes" id="UP000887565"/>
    </source>
</evidence>
<dbReference type="Proteomes" id="UP000887565">
    <property type="component" value="Unplaced"/>
</dbReference>
<organism evidence="1 2">
    <name type="scientific">Romanomermis culicivorax</name>
    <name type="common">Nematode worm</name>
    <dbReference type="NCBI Taxonomy" id="13658"/>
    <lineage>
        <taxon>Eukaryota</taxon>
        <taxon>Metazoa</taxon>
        <taxon>Ecdysozoa</taxon>
        <taxon>Nematoda</taxon>
        <taxon>Enoplea</taxon>
        <taxon>Dorylaimia</taxon>
        <taxon>Mermithida</taxon>
        <taxon>Mermithoidea</taxon>
        <taxon>Mermithidae</taxon>
        <taxon>Romanomermis</taxon>
    </lineage>
</organism>
<sequence>MFETEGALIIITPSSSTINKSHNEMTTLIGATTLPLRLLLASNVKVQAAPSAFVIRIDQQEKQIWMVEYECIVLNELGDGNSPGLGLETSPLTCFCRPILRIGRLVGIGGDSERRVVDFAAY</sequence>
<proteinExistence type="predicted"/>
<protein>
    <submittedName>
        <fullName evidence="2">Uncharacterized protein</fullName>
    </submittedName>
</protein>
<evidence type="ECO:0000313" key="2">
    <source>
        <dbReference type="WBParaSite" id="nRc.2.0.1.t12630-RA"/>
    </source>
</evidence>
<keyword evidence="1" id="KW-1185">Reference proteome</keyword>
<dbReference type="AlphaFoldDB" id="A0A915IEL6"/>